<feature type="domain" description="Methyltransferase putative zinc binding" evidence="1">
    <location>
        <begin position="6"/>
        <end position="67"/>
    </location>
</feature>
<dbReference type="Pfam" id="PF13489">
    <property type="entry name" value="Methyltransf_23"/>
    <property type="match status" value="1"/>
</dbReference>
<dbReference type="PANTHER" id="PTHR43861">
    <property type="entry name" value="TRANS-ACONITATE 2-METHYLTRANSFERASE-RELATED"/>
    <property type="match status" value="1"/>
</dbReference>
<dbReference type="Gene3D" id="6.20.50.110">
    <property type="entry name" value="Methyltransferase, zinc-binding domain"/>
    <property type="match status" value="1"/>
</dbReference>
<dbReference type="Gene3D" id="3.40.50.150">
    <property type="entry name" value="Vaccinia Virus protein VP39"/>
    <property type="match status" value="1"/>
</dbReference>
<proteinExistence type="predicted"/>
<dbReference type="PANTHER" id="PTHR43861:SF5">
    <property type="entry name" value="BLL5978 PROTEIN"/>
    <property type="match status" value="1"/>
</dbReference>
<keyword evidence="3" id="KW-0808">Transferase</keyword>
<dbReference type="AlphaFoldDB" id="A0A2V3VC99"/>
<dbReference type="InterPro" id="IPR029063">
    <property type="entry name" value="SAM-dependent_MTases_sf"/>
</dbReference>
<keyword evidence="3" id="KW-0489">Methyltransferase</keyword>
<dbReference type="EMBL" id="QJJM01000004">
    <property type="protein sequence ID" value="PXW77705.1"/>
    <property type="molecule type" value="Genomic_DNA"/>
</dbReference>
<evidence type="ECO:0000313" key="3">
    <source>
        <dbReference type="EMBL" id="PXW77705.1"/>
    </source>
</evidence>
<dbReference type="InterPro" id="IPR013691">
    <property type="entry name" value="MeTrfase_14"/>
</dbReference>
<evidence type="ECO:0000313" key="4">
    <source>
        <dbReference type="Proteomes" id="UP000248014"/>
    </source>
</evidence>
<evidence type="ECO:0000259" key="2">
    <source>
        <dbReference type="Pfam" id="PF08484"/>
    </source>
</evidence>
<keyword evidence="4" id="KW-1185">Reference proteome</keyword>
<dbReference type="RefSeq" id="WP_110298183.1">
    <property type="nucleotide sequence ID" value="NZ_QJJM01000004.1"/>
</dbReference>
<organism evidence="3 4">
    <name type="scientific">Blastomonas natatoria</name>
    <dbReference type="NCBI Taxonomy" id="34015"/>
    <lineage>
        <taxon>Bacteria</taxon>
        <taxon>Pseudomonadati</taxon>
        <taxon>Pseudomonadota</taxon>
        <taxon>Alphaproteobacteria</taxon>
        <taxon>Sphingomonadales</taxon>
        <taxon>Sphingomonadaceae</taxon>
        <taxon>Blastomonas</taxon>
    </lineage>
</organism>
<dbReference type="OrthoDB" id="9815644at2"/>
<reference evidence="3 4" key="1">
    <citation type="submission" date="2018-05" db="EMBL/GenBank/DDBJ databases">
        <title>Genomic Encyclopedia of Type Strains, Phase IV (KMG-IV): sequencing the most valuable type-strain genomes for metagenomic binning, comparative biology and taxonomic classification.</title>
        <authorList>
            <person name="Goeker M."/>
        </authorList>
    </citation>
    <scope>NUCLEOTIDE SEQUENCE [LARGE SCALE GENOMIC DNA]</scope>
    <source>
        <strain evidence="3 4">DSM 3183</strain>
    </source>
</reference>
<protein>
    <submittedName>
        <fullName evidence="3">Methyltransferase family protein</fullName>
    </submittedName>
</protein>
<dbReference type="InterPro" id="IPR013630">
    <property type="entry name" value="Methyltransf_Zn-bd_dom_put"/>
</dbReference>
<accession>A0A2V3VC99</accession>
<comment type="caution">
    <text evidence="3">The sequence shown here is derived from an EMBL/GenBank/DDBJ whole genome shotgun (WGS) entry which is preliminary data.</text>
</comment>
<dbReference type="Pfam" id="PF08421">
    <property type="entry name" value="Methyltransf_13"/>
    <property type="match status" value="1"/>
</dbReference>
<dbReference type="SUPFAM" id="SSF53335">
    <property type="entry name" value="S-adenosyl-L-methionine-dependent methyltransferases"/>
    <property type="match status" value="1"/>
</dbReference>
<name>A0A2V3VC99_9SPHN</name>
<dbReference type="GO" id="GO:0032259">
    <property type="term" value="P:methylation"/>
    <property type="evidence" value="ECO:0007669"/>
    <property type="project" value="UniProtKB-KW"/>
</dbReference>
<dbReference type="Pfam" id="PF08484">
    <property type="entry name" value="Methyltransf_14"/>
    <property type="match status" value="1"/>
</dbReference>
<gene>
    <name evidence="3" type="ORF">C7451_104201</name>
</gene>
<dbReference type="Gene3D" id="3.40.50.720">
    <property type="entry name" value="NAD(P)-binding Rossmann-like Domain"/>
    <property type="match status" value="1"/>
</dbReference>
<feature type="domain" description="C-methyltransferase" evidence="2">
    <location>
        <begin position="247"/>
        <end position="404"/>
    </location>
</feature>
<evidence type="ECO:0000259" key="1">
    <source>
        <dbReference type="Pfam" id="PF08421"/>
    </source>
</evidence>
<sequence length="410" mass="45140">MTPPSCRFCDTPLEHMVVDLGVTPLANDYLSAERLREPEATYPLRALVCTRCWLVQTDAFIAAEDIFSHYAYFSSYSASWVEHARQFTVMARERFGLTEASRVVEIASNDGYLLRHFIDAGIPVLGIEPAANVADVARAAGVPTESRFFGAETASDLVARGLSADLLIGNNVFAHVPDINNFVAGLATALKADGVVSLEFPHLLQLMQNRQFDTIYHEHFFYFSLLAVETVFARHGLKLFDVEELATHGGSLRILGCRADSNAHRVGPGLAKVRADEAAAELHRVETYAAFQASIEPIRRDLNAFLHRARAEGKHVAAYGAAAKGNTLLNFCGVTADLIDYVVDSNPHKQNHFLPGSRLPIHAPQKMAETRPDYVLILPWNIKDEIMATHDIQAWGGRFVVPVPALAILP</sequence>
<dbReference type="GO" id="GO:0008168">
    <property type="term" value="F:methyltransferase activity"/>
    <property type="evidence" value="ECO:0007669"/>
    <property type="project" value="UniProtKB-KW"/>
</dbReference>
<dbReference type="Proteomes" id="UP000248014">
    <property type="component" value="Unassembled WGS sequence"/>
</dbReference>
<dbReference type="Gene3D" id="6.10.250.3100">
    <property type="match status" value="1"/>
</dbReference>
<dbReference type="InterPro" id="IPR038576">
    <property type="entry name" value="Methyltransf_Zn-bd_dom_put_sf"/>
</dbReference>